<feature type="transmembrane region" description="Helical" evidence="2">
    <location>
        <begin position="40"/>
        <end position="60"/>
    </location>
</feature>
<dbReference type="EMBL" id="CP104778">
    <property type="protein sequence ID" value="WPC20937.1"/>
    <property type="molecule type" value="Genomic_DNA"/>
</dbReference>
<protein>
    <submittedName>
        <fullName evidence="4">FAD-binding oxidoreductase</fullName>
    </submittedName>
</protein>
<keyword evidence="2" id="KW-1133">Transmembrane helix</keyword>
<dbReference type="InterPro" id="IPR001433">
    <property type="entry name" value="OxRdtase_FAD/NAD-bd"/>
</dbReference>
<dbReference type="Gene3D" id="2.40.30.10">
    <property type="entry name" value="Translation factors"/>
    <property type="match status" value="1"/>
</dbReference>
<feature type="transmembrane region" description="Helical" evidence="2">
    <location>
        <begin position="109"/>
        <end position="130"/>
    </location>
</feature>
<evidence type="ECO:0000313" key="4">
    <source>
        <dbReference type="EMBL" id="WPC20937.1"/>
    </source>
</evidence>
<evidence type="ECO:0000259" key="3">
    <source>
        <dbReference type="PROSITE" id="PS51384"/>
    </source>
</evidence>
<dbReference type="Proteomes" id="UP001302696">
    <property type="component" value="Chromosome"/>
</dbReference>
<accession>A0ABZ0Q337</accession>
<dbReference type="PANTHER" id="PTHR11972">
    <property type="entry name" value="NADPH OXIDASE"/>
    <property type="match status" value="1"/>
</dbReference>
<feature type="domain" description="FAD-binding FR-type" evidence="3">
    <location>
        <begin position="207"/>
        <end position="309"/>
    </location>
</feature>
<dbReference type="Pfam" id="PF08022">
    <property type="entry name" value="FAD_binding_8"/>
    <property type="match status" value="1"/>
</dbReference>
<proteinExistence type="predicted"/>
<organism evidence="4 5">
    <name type="scientific">Pediococcus inopinatus</name>
    <dbReference type="NCBI Taxonomy" id="114090"/>
    <lineage>
        <taxon>Bacteria</taxon>
        <taxon>Bacillati</taxon>
        <taxon>Bacillota</taxon>
        <taxon>Bacilli</taxon>
        <taxon>Lactobacillales</taxon>
        <taxon>Lactobacillaceae</taxon>
        <taxon>Pediococcus</taxon>
    </lineage>
</organism>
<feature type="transmembrane region" description="Helical" evidence="2">
    <location>
        <begin position="72"/>
        <end position="94"/>
    </location>
</feature>
<dbReference type="SUPFAM" id="SSF63380">
    <property type="entry name" value="Riboflavin synthase domain-like"/>
    <property type="match status" value="1"/>
</dbReference>
<keyword evidence="2" id="KW-0812">Transmembrane</keyword>
<keyword evidence="1" id="KW-0560">Oxidoreductase</keyword>
<feature type="transmembrane region" description="Helical" evidence="2">
    <location>
        <begin position="182"/>
        <end position="199"/>
    </location>
</feature>
<evidence type="ECO:0000256" key="2">
    <source>
        <dbReference type="SAM" id="Phobius"/>
    </source>
</evidence>
<dbReference type="InterPro" id="IPR050369">
    <property type="entry name" value="RBOH/FRE"/>
</dbReference>
<dbReference type="RefSeq" id="WP_323708984.1">
    <property type="nucleotide sequence ID" value="NZ_CP104778.1"/>
</dbReference>
<dbReference type="InterPro" id="IPR039261">
    <property type="entry name" value="FNR_nucleotide-bd"/>
</dbReference>
<dbReference type="SUPFAM" id="SSF52343">
    <property type="entry name" value="Ferredoxin reductase-like, C-terminal NADP-linked domain"/>
    <property type="match status" value="1"/>
</dbReference>
<evidence type="ECO:0000313" key="5">
    <source>
        <dbReference type="Proteomes" id="UP001302696"/>
    </source>
</evidence>
<keyword evidence="5" id="KW-1185">Reference proteome</keyword>
<feature type="transmembrane region" description="Helical" evidence="2">
    <location>
        <begin position="151"/>
        <end position="170"/>
    </location>
</feature>
<reference evidence="5" key="1">
    <citation type="submission" date="2024-06" db="EMBL/GenBank/DDBJ databases">
        <authorList>
            <person name="Chang H.C."/>
            <person name="Mun S.Y."/>
        </authorList>
    </citation>
    <scope>NUCLEOTIDE SEQUENCE [LARGE SCALE GENOMIC DNA]</scope>
    <source>
        <strain evidence="5">KT1</strain>
    </source>
</reference>
<dbReference type="Pfam" id="PF00175">
    <property type="entry name" value="NAD_binding_1"/>
    <property type="match status" value="1"/>
</dbReference>
<evidence type="ECO:0000256" key="1">
    <source>
        <dbReference type="ARBA" id="ARBA00023002"/>
    </source>
</evidence>
<dbReference type="InterPro" id="IPR017938">
    <property type="entry name" value="Riboflavin_synthase-like_b-brl"/>
</dbReference>
<feature type="transmembrane region" description="Helical" evidence="2">
    <location>
        <begin position="7"/>
        <end position="28"/>
    </location>
</feature>
<keyword evidence="2" id="KW-0472">Membrane</keyword>
<dbReference type="Gene3D" id="3.40.50.80">
    <property type="entry name" value="Nucleotide-binding domain of ferredoxin-NADP reductase (FNR) module"/>
    <property type="match status" value="1"/>
</dbReference>
<name>A0ABZ0Q337_9LACO</name>
<gene>
    <name evidence="4" type="ORF">N6G96_06455</name>
</gene>
<dbReference type="InterPro" id="IPR013112">
    <property type="entry name" value="FAD-bd_8"/>
</dbReference>
<dbReference type="PROSITE" id="PS51384">
    <property type="entry name" value="FAD_FR"/>
    <property type="match status" value="1"/>
</dbReference>
<sequence>MLKNHPVSLYITWLVIILIVPLPLVILLNTGLSDSIQHLIIYDAGIVAYVWWLSIVLLSTRPQWLEWRIGLPAMYFVHGLLGVLALGLATYHVLNAFSMDQLIKNTGHFAWYLAIFGVLYASFFLSGWLVDRFPIAASLKRKLQFIFKYQLSLWIHRLNFVVIGLIWLHVHLIGRVSQITDFIILFDVYTIVNLGLYAWKKFVASSAERLNGQLIDNTELNQHVRQVKIKLGRKAPKYQAGDFYFLSFQHVTGLTNESHPFSVTTAPISSPNIITFTIQNTGDFTSQLSSIPTGSDVKLEGPFGRFAPLIENANPKIPLILIGMGTGIAPLLSLTQQYASSRKIHVLWSVHEASDFYYQQAFDSLESLITFDQHITRFTTLDYQNKLTEQELTSALFFIVGPANGVLSTEKVLRHLGVSANQLIDERLTM</sequence>
<dbReference type="InterPro" id="IPR017927">
    <property type="entry name" value="FAD-bd_FR_type"/>
</dbReference>